<dbReference type="EMBL" id="QWGA01000008">
    <property type="protein sequence ID" value="RIJ27359.1"/>
    <property type="molecule type" value="Genomic_DNA"/>
</dbReference>
<comment type="subcellular location">
    <subcellularLocation>
        <location evidence="1">Membrane</location>
        <topology evidence="1">Multi-pass membrane protein</topology>
    </subcellularLocation>
</comment>
<feature type="transmembrane region" description="Helical" evidence="5">
    <location>
        <begin position="60"/>
        <end position="81"/>
    </location>
</feature>
<dbReference type="OrthoDB" id="9814012at2"/>
<dbReference type="GO" id="GO:0051119">
    <property type="term" value="F:sugar transmembrane transporter activity"/>
    <property type="evidence" value="ECO:0007669"/>
    <property type="project" value="InterPro"/>
</dbReference>
<evidence type="ECO:0000256" key="1">
    <source>
        <dbReference type="ARBA" id="ARBA00004141"/>
    </source>
</evidence>
<dbReference type="RefSeq" id="WP_119454741.1">
    <property type="nucleotide sequence ID" value="NZ_QWGA01000008.1"/>
</dbReference>
<dbReference type="InterPro" id="IPR047662">
    <property type="entry name" value="SemiSWEET"/>
</dbReference>
<comment type="caution">
    <text evidence="6">The sequence shown here is derived from an EMBL/GenBank/DDBJ whole genome shotgun (WGS) entry which is preliminary data.</text>
</comment>
<keyword evidence="2 5" id="KW-0812">Transmembrane</keyword>
<protein>
    <submittedName>
        <fullName evidence="6">Glutathione synthetase</fullName>
    </submittedName>
</protein>
<feature type="transmembrane region" description="Helical" evidence="5">
    <location>
        <begin position="6"/>
        <end position="23"/>
    </location>
</feature>
<gene>
    <name evidence="6" type="ORF">D1222_13225</name>
</gene>
<dbReference type="InterPro" id="IPR006603">
    <property type="entry name" value="PQ-loop_rpt"/>
</dbReference>
<dbReference type="GO" id="GO:0016020">
    <property type="term" value="C:membrane"/>
    <property type="evidence" value="ECO:0007669"/>
    <property type="project" value="UniProtKB-SubCell"/>
</dbReference>
<dbReference type="Gene3D" id="1.20.1280.290">
    <property type="match status" value="1"/>
</dbReference>
<keyword evidence="3 5" id="KW-1133">Transmembrane helix</keyword>
<proteinExistence type="predicted"/>
<accession>A0A399RCZ4</accession>
<dbReference type="Pfam" id="PF04193">
    <property type="entry name" value="PQ-loop"/>
    <property type="match status" value="1"/>
</dbReference>
<dbReference type="AlphaFoldDB" id="A0A399RCZ4"/>
<keyword evidence="7" id="KW-1185">Reference proteome</keyword>
<organism evidence="6 7">
    <name type="scientific">Henriciella algicola</name>
    <dbReference type="NCBI Taxonomy" id="1608422"/>
    <lineage>
        <taxon>Bacteria</taxon>
        <taxon>Pseudomonadati</taxon>
        <taxon>Pseudomonadota</taxon>
        <taxon>Alphaproteobacteria</taxon>
        <taxon>Hyphomonadales</taxon>
        <taxon>Hyphomonadaceae</taxon>
        <taxon>Henriciella</taxon>
    </lineage>
</organism>
<evidence type="ECO:0000313" key="7">
    <source>
        <dbReference type="Proteomes" id="UP000265845"/>
    </source>
</evidence>
<evidence type="ECO:0000256" key="2">
    <source>
        <dbReference type="ARBA" id="ARBA00022692"/>
    </source>
</evidence>
<evidence type="ECO:0000256" key="4">
    <source>
        <dbReference type="ARBA" id="ARBA00023136"/>
    </source>
</evidence>
<evidence type="ECO:0000313" key="6">
    <source>
        <dbReference type="EMBL" id="RIJ27359.1"/>
    </source>
</evidence>
<evidence type="ECO:0000256" key="3">
    <source>
        <dbReference type="ARBA" id="ARBA00022989"/>
    </source>
</evidence>
<keyword evidence="4 5" id="KW-0472">Membrane</keyword>
<reference evidence="6 7" key="1">
    <citation type="submission" date="2018-08" db="EMBL/GenBank/DDBJ databases">
        <title>Henriciella mobilis sp. nov., isolated from seawater.</title>
        <authorList>
            <person name="Cheng H."/>
            <person name="Wu Y.-H."/>
            <person name="Xu X.-W."/>
            <person name="Guo L.-L."/>
        </authorList>
    </citation>
    <scope>NUCLEOTIDE SEQUENCE [LARGE SCALE GENOMIC DNA]</scope>
    <source>
        <strain evidence="6 7">CCUG67844</strain>
    </source>
</reference>
<evidence type="ECO:0000256" key="5">
    <source>
        <dbReference type="SAM" id="Phobius"/>
    </source>
</evidence>
<sequence>MADFLGLVAACLTTASFVPQAILVLRTRNTDGLSLYMYLLFTTGVAFWLVYGVLIESLPIIIANLITVVLASMILTVKLMNTMSARRAIIRSR</sequence>
<dbReference type="Proteomes" id="UP000265845">
    <property type="component" value="Unassembled WGS sequence"/>
</dbReference>
<name>A0A399RCZ4_9PROT</name>
<feature type="transmembrane region" description="Helical" evidence="5">
    <location>
        <begin position="35"/>
        <end position="54"/>
    </location>
</feature>
<dbReference type="NCBIfam" id="NF037968">
    <property type="entry name" value="SemiSWEET_2"/>
    <property type="match status" value="1"/>
</dbReference>